<dbReference type="EMBL" id="METE01000002">
    <property type="protein sequence ID" value="OGB85609.1"/>
    <property type="molecule type" value="Genomic_DNA"/>
</dbReference>
<keyword evidence="5" id="KW-0808">Transferase</keyword>
<dbReference type="SUPFAM" id="SSF55821">
    <property type="entry name" value="YrdC/RibB"/>
    <property type="match status" value="1"/>
</dbReference>
<evidence type="ECO:0000256" key="8">
    <source>
        <dbReference type="ARBA" id="ARBA00022741"/>
    </source>
</evidence>
<keyword evidence="6" id="KW-0819">tRNA processing</keyword>
<dbReference type="InterPro" id="IPR006070">
    <property type="entry name" value="Sua5-like_dom"/>
</dbReference>
<evidence type="ECO:0000256" key="6">
    <source>
        <dbReference type="ARBA" id="ARBA00022694"/>
    </source>
</evidence>
<comment type="similarity">
    <text evidence="2">Belongs to the SUA5 family.</text>
</comment>
<dbReference type="AlphaFoldDB" id="A0A1F4PPQ8"/>
<evidence type="ECO:0000259" key="12">
    <source>
        <dbReference type="PROSITE" id="PS51163"/>
    </source>
</evidence>
<evidence type="ECO:0000256" key="10">
    <source>
        <dbReference type="ARBA" id="ARBA00029774"/>
    </source>
</evidence>
<dbReference type="InterPro" id="IPR050156">
    <property type="entry name" value="TC-AMP_synthase_SUA5"/>
</dbReference>
<dbReference type="Pfam" id="PF01300">
    <property type="entry name" value="Sua5_yciO_yrdC"/>
    <property type="match status" value="1"/>
</dbReference>
<keyword evidence="8" id="KW-0547">Nucleotide-binding</keyword>
<dbReference type="GO" id="GO:0061710">
    <property type="term" value="F:L-threonylcarbamoyladenylate synthase"/>
    <property type="evidence" value="ECO:0007669"/>
    <property type="project" value="UniProtKB-EC"/>
</dbReference>
<dbReference type="Proteomes" id="UP000179010">
    <property type="component" value="Unassembled WGS sequence"/>
</dbReference>
<feature type="domain" description="YrdC-like" evidence="12">
    <location>
        <begin position="13"/>
        <end position="185"/>
    </location>
</feature>
<keyword evidence="7" id="KW-0548">Nucleotidyltransferase</keyword>
<reference evidence="13 14" key="1">
    <citation type="journal article" date="2016" name="Nat. Commun.">
        <title>Thousands of microbial genomes shed light on interconnected biogeochemical processes in an aquifer system.</title>
        <authorList>
            <person name="Anantharaman K."/>
            <person name="Brown C.T."/>
            <person name="Hug L.A."/>
            <person name="Sharon I."/>
            <person name="Castelle C.J."/>
            <person name="Probst A.J."/>
            <person name="Thomas B.C."/>
            <person name="Singh A."/>
            <person name="Wilkins M.J."/>
            <person name="Karaoz U."/>
            <person name="Brodie E.L."/>
            <person name="Williams K.H."/>
            <person name="Hubbard S.S."/>
            <person name="Banfield J.F."/>
        </authorList>
    </citation>
    <scope>NUCLEOTIDE SEQUENCE [LARGE SCALE GENOMIC DNA]</scope>
</reference>
<dbReference type="GO" id="GO:0006450">
    <property type="term" value="P:regulation of translational fidelity"/>
    <property type="evidence" value="ECO:0007669"/>
    <property type="project" value="TreeGrafter"/>
</dbReference>
<dbReference type="NCBIfam" id="TIGR00057">
    <property type="entry name" value="L-threonylcarbamoyladenylate synthase"/>
    <property type="match status" value="1"/>
</dbReference>
<accession>A0A1F4PPQ8</accession>
<dbReference type="GO" id="GO:0008033">
    <property type="term" value="P:tRNA processing"/>
    <property type="evidence" value="ECO:0007669"/>
    <property type="project" value="UniProtKB-KW"/>
</dbReference>
<evidence type="ECO:0000256" key="3">
    <source>
        <dbReference type="ARBA" id="ARBA00012584"/>
    </source>
</evidence>
<evidence type="ECO:0000313" key="13">
    <source>
        <dbReference type="EMBL" id="OGB85609.1"/>
    </source>
</evidence>
<name>A0A1F4PPQ8_UNCK3</name>
<evidence type="ECO:0000256" key="9">
    <source>
        <dbReference type="ARBA" id="ARBA00022840"/>
    </source>
</evidence>
<evidence type="ECO:0000256" key="2">
    <source>
        <dbReference type="ARBA" id="ARBA00007663"/>
    </source>
</evidence>
<organism evidence="13 14">
    <name type="scientific">candidate division Kazan bacterium RIFCSPLOWO2_01_FULL_48_13</name>
    <dbReference type="NCBI Taxonomy" id="1798539"/>
    <lineage>
        <taxon>Bacteria</taxon>
        <taxon>Bacteria division Kazan-3B-28</taxon>
    </lineage>
</organism>
<dbReference type="GO" id="GO:0003725">
    <property type="term" value="F:double-stranded RNA binding"/>
    <property type="evidence" value="ECO:0007669"/>
    <property type="project" value="InterPro"/>
</dbReference>
<dbReference type="Gene3D" id="3.90.870.10">
    <property type="entry name" value="DHBP synthase"/>
    <property type="match status" value="1"/>
</dbReference>
<evidence type="ECO:0000313" key="14">
    <source>
        <dbReference type="Proteomes" id="UP000179010"/>
    </source>
</evidence>
<evidence type="ECO:0000256" key="4">
    <source>
        <dbReference type="ARBA" id="ARBA00022490"/>
    </source>
</evidence>
<dbReference type="STRING" id="1798539.A2994_01160"/>
<comment type="catalytic activity">
    <reaction evidence="11">
        <text>L-threonine + hydrogencarbonate + ATP = L-threonylcarbamoyladenylate + diphosphate + H2O</text>
        <dbReference type="Rhea" id="RHEA:36407"/>
        <dbReference type="ChEBI" id="CHEBI:15377"/>
        <dbReference type="ChEBI" id="CHEBI:17544"/>
        <dbReference type="ChEBI" id="CHEBI:30616"/>
        <dbReference type="ChEBI" id="CHEBI:33019"/>
        <dbReference type="ChEBI" id="CHEBI:57926"/>
        <dbReference type="ChEBI" id="CHEBI:73682"/>
        <dbReference type="EC" id="2.7.7.87"/>
    </reaction>
</comment>
<comment type="caution">
    <text evidence="13">The sequence shown here is derived from an EMBL/GenBank/DDBJ whole genome shotgun (WGS) entry which is preliminary data.</text>
</comment>
<proteinExistence type="inferred from homology"/>
<dbReference type="EC" id="2.7.7.87" evidence="3"/>
<evidence type="ECO:0000256" key="1">
    <source>
        <dbReference type="ARBA" id="ARBA00004496"/>
    </source>
</evidence>
<comment type="subcellular location">
    <subcellularLocation>
        <location evidence="1">Cytoplasm</location>
    </subcellularLocation>
</comment>
<dbReference type="PROSITE" id="PS51163">
    <property type="entry name" value="YRDC"/>
    <property type="match status" value="1"/>
</dbReference>
<protein>
    <recommendedName>
        <fullName evidence="10">L-threonylcarbamoyladenylate synthase</fullName>
        <ecNumber evidence="3">2.7.7.87</ecNumber>
    </recommendedName>
    <alternativeName>
        <fullName evidence="10">L-threonylcarbamoyladenylate synthase</fullName>
    </alternativeName>
</protein>
<sequence length="185" mass="20217">MEIVKINPNQPEPNVIAQARATLLRGGIIAYPTDTVYGLGAIVSHPAAVRRIKEIKGRAKHKPLSIMVKDLAMADYYGELKPGAERYLPGRFTVLINKKATVPSWITPNNFVGIRIPEYAFTRLLMAGLLEAVVTTSANISWQTPVHSISNLLAQVGQRADMIDLIIDAGELAFNPPSTLVNMSE</sequence>
<dbReference type="InterPro" id="IPR017945">
    <property type="entry name" value="DHBP_synth_RibB-like_a/b_dom"/>
</dbReference>
<gene>
    <name evidence="13" type="ORF">A2994_01160</name>
</gene>
<dbReference type="GO" id="GO:0005737">
    <property type="term" value="C:cytoplasm"/>
    <property type="evidence" value="ECO:0007669"/>
    <property type="project" value="UniProtKB-SubCell"/>
</dbReference>
<evidence type="ECO:0000256" key="7">
    <source>
        <dbReference type="ARBA" id="ARBA00022695"/>
    </source>
</evidence>
<keyword evidence="4" id="KW-0963">Cytoplasm</keyword>
<dbReference type="PANTHER" id="PTHR17490">
    <property type="entry name" value="SUA5"/>
    <property type="match status" value="1"/>
</dbReference>
<dbReference type="GO" id="GO:0000049">
    <property type="term" value="F:tRNA binding"/>
    <property type="evidence" value="ECO:0007669"/>
    <property type="project" value="TreeGrafter"/>
</dbReference>
<dbReference type="GO" id="GO:0005524">
    <property type="term" value="F:ATP binding"/>
    <property type="evidence" value="ECO:0007669"/>
    <property type="project" value="UniProtKB-KW"/>
</dbReference>
<dbReference type="PANTHER" id="PTHR17490:SF16">
    <property type="entry name" value="THREONYLCARBAMOYL-AMP SYNTHASE"/>
    <property type="match status" value="1"/>
</dbReference>
<evidence type="ECO:0000256" key="5">
    <source>
        <dbReference type="ARBA" id="ARBA00022679"/>
    </source>
</evidence>
<evidence type="ECO:0000256" key="11">
    <source>
        <dbReference type="ARBA" id="ARBA00048366"/>
    </source>
</evidence>
<keyword evidence="9" id="KW-0067">ATP-binding</keyword>